<evidence type="ECO:0000313" key="2">
    <source>
        <dbReference type="Proteomes" id="UP000601435"/>
    </source>
</evidence>
<dbReference type="AlphaFoldDB" id="A0A812MH88"/>
<name>A0A812MH88_9DINO</name>
<proteinExistence type="predicted"/>
<sequence length="109" mass="12115">MLHSRQFFKFVLASMEPPAMHRAAEAEVQLQTELRAARSAVAQLMRRTESLLIEKRRLAETWQEGRRLNGAPHVPVADEQSSVSEVSEASWTLVGDAISGVRSDGELSL</sequence>
<gene>
    <name evidence="1" type="ORF">SNEC2469_LOCUS6240</name>
</gene>
<keyword evidence="2" id="KW-1185">Reference proteome</keyword>
<comment type="caution">
    <text evidence="1">The sequence shown here is derived from an EMBL/GenBank/DDBJ whole genome shotgun (WGS) entry which is preliminary data.</text>
</comment>
<protein>
    <submittedName>
        <fullName evidence="1">Uncharacterized protein</fullName>
    </submittedName>
</protein>
<dbReference type="EMBL" id="CAJNJA010011039">
    <property type="protein sequence ID" value="CAE7265815.1"/>
    <property type="molecule type" value="Genomic_DNA"/>
</dbReference>
<accession>A0A812MH88</accession>
<reference evidence="1" key="1">
    <citation type="submission" date="2021-02" db="EMBL/GenBank/DDBJ databases">
        <authorList>
            <person name="Dougan E. K."/>
            <person name="Rhodes N."/>
            <person name="Thang M."/>
            <person name="Chan C."/>
        </authorList>
    </citation>
    <scope>NUCLEOTIDE SEQUENCE</scope>
</reference>
<organism evidence="1 2">
    <name type="scientific">Symbiodinium necroappetens</name>
    <dbReference type="NCBI Taxonomy" id="1628268"/>
    <lineage>
        <taxon>Eukaryota</taxon>
        <taxon>Sar</taxon>
        <taxon>Alveolata</taxon>
        <taxon>Dinophyceae</taxon>
        <taxon>Suessiales</taxon>
        <taxon>Symbiodiniaceae</taxon>
        <taxon>Symbiodinium</taxon>
    </lineage>
</organism>
<evidence type="ECO:0000313" key="1">
    <source>
        <dbReference type="EMBL" id="CAE7265815.1"/>
    </source>
</evidence>
<dbReference type="OrthoDB" id="427262at2759"/>
<dbReference type="Proteomes" id="UP000601435">
    <property type="component" value="Unassembled WGS sequence"/>
</dbReference>